<dbReference type="EMBL" id="RJSE01000003">
    <property type="protein sequence ID" value="RNL65480.1"/>
    <property type="molecule type" value="Genomic_DNA"/>
</dbReference>
<name>A0A3N0CQ34_9ACTN</name>
<dbReference type="CDD" id="cd01639">
    <property type="entry name" value="IMPase"/>
    <property type="match status" value="1"/>
</dbReference>
<reference evidence="11 12" key="1">
    <citation type="submission" date="2018-11" db="EMBL/GenBank/DDBJ databases">
        <authorList>
            <person name="Li F."/>
        </authorList>
    </citation>
    <scope>NUCLEOTIDE SEQUENCE [LARGE SCALE GENOMIC DNA]</scope>
    <source>
        <strain evidence="11 12">Gsoil 097</strain>
    </source>
</reference>
<dbReference type="PANTHER" id="PTHR20854:SF4">
    <property type="entry name" value="INOSITOL-1-MONOPHOSPHATASE-RELATED"/>
    <property type="match status" value="1"/>
</dbReference>
<protein>
    <recommendedName>
        <fullName evidence="10">Inositol-1-monophosphatase</fullName>
        <ecNumber evidence="10">3.1.3.25</ecNumber>
    </recommendedName>
</protein>
<evidence type="ECO:0000256" key="9">
    <source>
        <dbReference type="PIRSR" id="PIRSR600760-2"/>
    </source>
</evidence>
<keyword evidence="12" id="KW-1185">Reference proteome</keyword>
<sequence>MTDLEELRILATAIAREAGELILAKRAAGVRIAETKSSATDIVTEADRASEALIQDRVLAARPDDGLLGEEGASREGASGVRWIIDPIDGTVNYAHGLPHYAVAIGIEVDGVPAVGVVHAPALGLEYSAALGGGAWCNGRPLRVADPVPLGSALVGTGFSYERALRVSQTTTLTALLPRIADIRRNGSCALDLCAVADGLLDGYVEEGIGGPWDYVGGRVIAHEAGADSEVLTGVAGRILVVAAPAGSYPGFRAAVEECGFVESGASKERL</sequence>
<feature type="binding site" evidence="9">
    <location>
        <position position="88"/>
    </location>
    <ligand>
        <name>Mg(2+)</name>
        <dbReference type="ChEBI" id="CHEBI:18420"/>
        <label>1</label>
        <note>catalytic</note>
    </ligand>
</feature>
<dbReference type="Gene3D" id="3.30.540.10">
    <property type="entry name" value="Fructose-1,6-Bisphosphatase, subunit A, domain 1"/>
    <property type="match status" value="1"/>
</dbReference>
<dbReference type="SUPFAM" id="SSF56655">
    <property type="entry name" value="Carbohydrate phosphatase"/>
    <property type="match status" value="1"/>
</dbReference>
<feature type="binding site" evidence="9">
    <location>
        <position position="214"/>
    </location>
    <ligand>
        <name>Mg(2+)</name>
        <dbReference type="ChEBI" id="CHEBI:18420"/>
        <label>1</label>
        <note>catalytic</note>
    </ligand>
</feature>
<dbReference type="InterPro" id="IPR000760">
    <property type="entry name" value="Inositol_monophosphatase-like"/>
</dbReference>
<dbReference type="GO" id="GO:0046872">
    <property type="term" value="F:metal ion binding"/>
    <property type="evidence" value="ECO:0007669"/>
    <property type="project" value="UniProtKB-KW"/>
</dbReference>
<comment type="cofactor">
    <cofactor evidence="2 9 10">
        <name>Mg(2+)</name>
        <dbReference type="ChEBI" id="CHEBI:18420"/>
    </cofactor>
</comment>
<dbReference type="GO" id="GO:0004401">
    <property type="term" value="F:histidinol-phosphatase activity"/>
    <property type="evidence" value="ECO:0007669"/>
    <property type="project" value="UniProtKB-EC"/>
</dbReference>
<comment type="catalytic activity">
    <reaction evidence="1 10">
        <text>a myo-inositol phosphate + H2O = myo-inositol + phosphate</text>
        <dbReference type="Rhea" id="RHEA:24056"/>
        <dbReference type="ChEBI" id="CHEBI:15377"/>
        <dbReference type="ChEBI" id="CHEBI:17268"/>
        <dbReference type="ChEBI" id="CHEBI:43474"/>
        <dbReference type="ChEBI" id="CHEBI:84139"/>
        <dbReference type="EC" id="3.1.3.25"/>
    </reaction>
</comment>
<dbReference type="AlphaFoldDB" id="A0A3N0CQ34"/>
<evidence type="ECO:0000256" key="8">
    <source>
        <dbReference type="ARBA" id="ARBA00053547"/>
    </source>
</evidence>
<evidence type="ECO:0000256" key="3">
    <source>
        <dbReference type="ARBA" id="ARBA00004970"/>
    </source>
</evidence>
<dbReference type="Gene3D" id="3.40.190.80">
    <property type="match status" value="1"/>
</dbReference>
<comment type="function">
    <text evidence="8">Catalyzes the dephosphorylation of histidinol-phosphate to histidinol, the direct precursor of histidine.</text>
</comment>
<dbReference type="InterPro" id="IPR020583">
    <property type="entry name" value="Inositol_monoP_metal-BS"/>
</dbReference>
<keyword evidence="5 10" id="KW-0378">Hydrolase</keyword>
<dbReference type="OrthoDB" id="9772456at2"/>
<dbReference type="EC" id="3.1.3.25" evidence="10"/>
<keyword evidence="4 9" id="KW-0479">Metal-binding</keyword>
<dbReference type="Proteomes" id="UP000267128">
    <property type="component" value="Unassembled WGS sequence"/>
</dbReference>
<evidence type="ECO:0000256" key="1">
    <source>
        <dbReference type="ARBA" id="ARBA00001033"/>
    </source>
</evidence>
<dbReference type="RefSeq" id="WP_123226583.1">
    <property type="nucleotide sequence ID" value="NZ_RJSE01000003.1"/>
</dbReference>
<comment type="pathway">
    <text evidence="3">Amino-acid biosynthesis; L-histidine biosynthesis; L-histidine from 5-phospho-alpha-D-ribose 1-diphosphate: step 8/9.</text>
</comment>
<dbReference type="PANTHER" id="PTHR20854">
    <property type="entry name" value="INOSITOL MONOPHOSPHATASE"/>
    <property type="match status" value="1"/>
</dbReference>
<dbReference type="Pfam" id="PF00459">
    <property type="entry name" value="Inositol_P"/>
    <property type="match status" value="1"/>
</dbReference>
<comment type="caution">
    <text evidence="11">The sequence shown here is derived from an EMBL/GenBank/DDBJ whole genome shotgun (WGS) entry which is preliminary data.</text>
</comment>
<organism evidence="11 12">
    <name type="scientific">Nocardioides marmoriginsengisoli</name>
    <dbReference type="NCBI Taxonomy" id="661483"/>
    <lineage>
        <taxon>Bacteria</taxon>
        <taxon>Bacillati</taxon>
        <taxon>Actinomycetota</taxon>
        <taxon>Actinomycetes</taxon>
        <taxon>Propionibacteriales</taxon>
        <taxon>Nocardioidaceae</taxon>
        <taxon>Nocardioides</taxon>
    </lineage>
</organism>
<dbReference type="InterPro" id="IPR033942">
    <property type="entry name" value="IMPase"/>
</dbReference>
<comment type="catalytic activity">
    <reaction evidence="7">
        <text>L-histidinol phosphate + H2O = L-histidinol + phosphate</text>
        <dbReference type="Rhea" id="RHEA:14465"/>
        <dbReference type="ChEBI" id="CHEBI:15377"/>
        <dbReference type="ChEBI" id="CHEBI:43474"/>
        <dbReference type="ChEBI" id="CHEBI:57699"/>
        <dbReference type="ChEBI" id="CHEBI:57980"/>
        <dbReference type="EC" id="3.1.3.15"/>
    </reaction>
</comment>
<accession>A0A3N0CQ34</accession>
<comment type="similarity">
    <text evidence="10">Belongs to the inositol monophosphatase superfamily.</text>
</comment>
<gene>
    <name evidence="11" type="ORF">EFK50_02490</name>
</gene>
<feature type="binding site" evidence="9">
    <location>
        <position position="89"/>
    </location>
    <ligand>
        <name>Mg(2+)</name>
        <dbReference type="ChEBI" id="CHEBI:18420"/>
        <label>1</label>
        <note>catalytic</note>
    </ligand>
</feature>
<dbReference type="GO" id="GO:0008934">
    <property type="term" value="F:inositol monophosphate 1-phosphatase activity"/>
    <property type="evidence" value="ECO:0007669"/>
    <property type="project" value="InterPro"/>
</dbReference>
<feature type="binding site" evidence="9">
    <location>
        <position position="70"/>
    </location>
    <ligand>
        <name>Mg(2+)</name>
        <dbReference type="ChEBI" id="CHEBI:18420"/>
        <label>1</label>
        <note>catalytic</note>
    </ligand>
</feature>
<evidence type="ECO:0000256" key="6">
    <source>
        <dbReference type="ARBA" id="ARBA00022842"/>
    </source>
</evidence>
<proteinExistence type="inferred from homology"/>
<dbReference type="GO" id="GO:0007165">
    <property type="term" value="P:signal transduction"/>
    <property type="evidence" value="ECO:0007669"/>
    <property type="project" value="TreeGrafter"/>
</dbReference>
<dbReference type="PROSITE" id="PS00629">
    <property type="entry name" value="IMP_1"/>
    <property type="match status" value="1"/>
</dbReference>
<evidence type="ECO:0000256" key="7">
    <source>
        <dbReference type="ARBA" id="ARBA00049158"/>
    </source>
</evidence>
<dbReference type="PRINTS" id="PR00377">
    <property type="entry name" value="IMPHPHTASES"/>
</dbReference>
<evidence type="ECO:0000256" key="5">
    <source>
        <dbReference type="ARBA" id="ARBA00022801"/>
    </source>
</evidence>
<evidence type="ECO:0000256" key="10">
    <source>
        <dbReference type="RuleBase" id="RU364068"/>
    </source>
</evidence>
<evidence type="ECO:0000256" key="2">
    <source>
        <dbReference type="ARBA" id="ARBA00001946"/>
    </source>
</evidence>
<feature type="binding site" evidence="9">
    <location>
        <position position="86"/>
    </location>
    <ligand>
        <name>Mg(2+)</name>
        <dbReference type="ChEBI" id="CHEBI:18420"/>
        <label>1</label>
        <note>catalytic</note>
    </ligand>
</feature>
<evidence type="ECO:0000313" key="12">
    <source>
        <dbReference type="Proteomes" id="UP000267128"/>
    </source>
</evidence>
<dbReference type="FunFam" id="3.30.540.10:FF:000003">
    <property type="entry name" value="Inositol-1-monophosphatase"/>
    <property type="match status" value="1"/>
</dbReference>
<evidence type="ECO:0000256" key="4">
    <source>
        <dbReference type="ARBA" id="ARBA00022723"/>
    </source>
</evidence>
<evidence type="ECO:0000313" key="11">
    <source>
        <dbReference type="EMBL" id="RNL65480.1"/>
    </source>
</evidence>
<keyword evidence="6 9" id="KW-0460">Magnesium</keyword>
<dbReference type="GO" id="GO:0006020">
    <property type="term" value="P:inositol metabolic process"/>
    <property type="evidence" value="ECO:0007669"/>
    <property type="project" value="TreeGrafter"/>
</dbReference>